<protein>
    <submittedName>
        <fullName evidence="3">Uncharacterized protein</fullName>
    </submittedName>
</protein>
<feature type="transmembrane region" description="Helical" evidence="1">
    <location>
        <begin position="59"/>
        <end position="82"/>
    </location>
</feature>
<feature type="signal peptide" evidence="2">
    <location>
        <begin position="1"/>
        <end position="24"/>
    </location>
</feature>
<accession>A0ABQ9Z4W6</accession>
<gene>
    <name evidence="3" type="ORF">OUZ56_013091</name>
</gene>
<dbReference type="Pfam" id="PF07841">
    <property type="entry name" value="DM4_12"/>
    <property type="match status" value="1"/>
</dbReference>
<proteinExistence type="predicted"/>
<evidence type="ECO:0000313" key="3">
    <source>
        <dbReference type="EMBL" id="KAK4007932.1"/>
    </source>
</evidence>
<organism evidence="3 4">
    <name type="scientific">Daphnia magna</name>
    <dbReference type="NCBI Taxonomy" id="35525"/>
    <lineage>
        <taxon>Eukaryota</taxon>
        <taxon>Metazoa</taxon>
        <taxon>Ecdysozoa</taxon>
        <taxon>Arthropoda</taxon>
        <taxon>Crustacea</taxon>
        <taxon>Branchiopoda</taxon>
        <taxon>Diplostraca</taxon>
        <taxon>Cladocera</taxon>
        <taxon>Anomopoda</taxon>
        <taxon>Daphniidae</taxon>
        <taxon>Daphnia</taxon>
    </lineage>
</organism>
<keyword evidence="1" id="KW-0812">Transmembrane</keyword>
<keyword evidence="4" id="KW-1185">Reference proteome</keyword>
<name>A0ABQ9Z4W6_9CRUS</name>
<feature type="chain" id="PRO_5045601339" evidence="2">
    <location>
        <begin position="25"/>
        <end position="260"/>
    </location>
</feature>
<sequence length="260" mass="29037">MSCGRFKRAAILAVFLLVISMTRAEIGEITSNEPQDNQNGRLYFNNQNSTLIPLGSGGAMLVSTVGIVALVIGAIVLISLIFNHHGLKTGGNLFSPWLTQSGYPAGSYQQSQYYTQPQAHQYVYEPYSKLGYQSQPVARSSDAPMDWDSLKILDYISMMEEMWRKLDVHDTGCQKRILCEIHQNEKALGPAASKIVNAFGYARYLSVLNIPDALKNMIDDYQDAADKGRSLQDKECKDVFDSCDFSVKETFLKKLKSHSE</sequence>
<keyword evidence="1" id="KW-0472">Membrane</keyword>
<evidence type="ECO:0000313" key="4">
    <source>
        <dbReference type="Proteomes" id="UP001234178"/>
    </source>
</evidence>
<dbReference type="InterPro" id="IPR006631">
    <property type="entry name" value="DM4_12"/>
</dbReference>
<reference evidence="3 4" key="1">
    <citation type="journal article" date="2023" name="Nucleic Acids Res.">
        <title>The hologenome of Daphnia magna reveals possible DNA methylation and microbiome-mediated evolution of the host genome.</title>
        <authorList>
            <person name="Chaturvedi A."/>
            <person name="Li X."/>
            <person name="Dhandapani V."/>
            <person name="Marshall H."/>
            <person name="Kissane S."/>
            <person name="Cuenca-Cambronero M."/>
            <person name="Asole G."/>
            <person name="Calvet F."/>
            <person name="Ruiz-Romero M."/>
            <person name="Marangio P."/>
            <person name="Guigo R."/>
            <person name="Rago D."/>
            <person name="Mirbahai L."/>
            <person name="Eastwood N."/>
            <person name="Colbourne J.K."/>
            <person name="Zhou J."/>
            <person name="Mallon E."/>
            <person name="Orsini L."/>
        </authorList>
    </citation>
    <scope>NUCLEOTIDE SEQUENCE [LARGE SCALE GENOMIC DNA]</scope>
    <source>
        <strain evidence="3">LRV0_1</strain>
    </source>
</reference>
<evidence type="ECO:0000256" key="1">
    <source>
        <dbReference type="SAM" id="Phobius"/>
    </source>
</evidence>
<keyword evidence="1" id="KW-1133">Transmembrane helix</keyword>
<evidence type="ECO:0000256" key="2">
    <source>
        <dbReference type="SAM" id="SignalP"/>
    </source>
</evidence>
<dbReference type="EMBL" id="JAOYFB010000002">
    <property type="protein sequence ID" value="KAK4007932.1"/>
    <property type="molecule type" value="Genomic_DNA"/>
</dbReference>
<keyword evidence="2" id="KW-0732">Signal</keyword>
<comment type="caution">
    <text evidence="3">The sequence shown here is derived from an EMBL/GenBank/DDBJ whole genome shotgun (WGS) entry which is preliminary data.</text>
</comment>
<dbReference type="Proteomes" id="UP001234178">
    <property type="component" value="Unassembled WGS sequence"/>
</dbReference>